<dbReference type="PROSITE" id="PS50042">
    <property type="entry name" value="CNMP_BINDING_3"/>
    <property type="match status" value="2"/>
</dbReference>
<accession>A0AB34IKV9</accession>
<proteinExistence type="predicted"/>
<feature type="domain" description="Cyclic nucleotide-binding" evidence="14">
    <location>
        <begin position="1329"/>
        <end position="1449"/>
    </location>
</feature>
<feature type="compositionally biased region" description="Basic and acidic residues" evidence="12">
    <location>
        <begin position="107"/>
        <end position="119"/>
    </location>
</feature>
<keyword evidence="8 13" id="KW-1133">Transmembrane helix</keyword>
<feature type="transmembrane region" description="Helical" evidence="13">
    <location>
        <begin position="1200"/>
        <end position="1219"/>
    </location>
</feature>
<feature type="transmembrane region" description="Helical" evidence="13">
    <location>
        <begin position="1063"/>
        <end position="1084"/>
    </location>
</feature>
<evidence type="ECO:0000256" key="2">
    <source>
        <dbReference type="ARBA" id="ARBA00022448"/>
    </source>
</evidence>
<feature type="compositionally biased region" description="Polar residues" evidence="12">
    <location>
        <begin position="911"/>
        <end position="921"/>
    </location>
</feature>
<dbReference type="InterPro" id="IPR005821">
    <property type="entry name" value="Ion_trans_dom"/>
</dbReference>
<feature type="compositionally biased region" description="Polar residues" evidence="12">
    <location>
        <begin position="180"/>
        <end position="207"/>
    </location>
</feature>
<evidence type="ECO:0000256" key="8">
    <source>
        <dbReference type="ARBA" id="ARBA00022989"/>
    </source>
</evidence>
<evidence type="ECO:0000256" key="1">
    <source>
        <dbReference type="ARBA" id="ARBA00004141"/>
    </source>
</evidence>
<feature type="compositionally biased region" description="Pro residues" evidence="12">
    <location>
        <begin position="818"/>
        <end position="827"/>
    </location>
</feature>
<keyword evidence="6" id="KW-0851">Voltage-gated channel</keyword>
<dbReference type="SMART" id="SM00100">
    <property type="entry name" value="cNMP"/>
    <property type="match status" value="2"/>
</dbReference>
<keyword evidence="4 13" id="KW-0812">Transmembrane</keyword>
<evidence type="ECO:0000256" key="13">
    <source>
        <dbReference type="SAM" id="Phobius"/>
    </source>
</evidence>
<evidence type="ECO:0000256" key="10">
    <source>
        <dbReference type="ARBA" id="ARBA00023136"/>
    </source>
</evidence>
<dbReference type="Gene3D" id="2.60.120.10">
    <property type="entry name" value="Jelly Rolls"/>
    <property type="match status" value="2"/>
</dbReference>
<dbReference type="InterPro" id="IPR018490">
    <property type="entry name" value="cNMP-bd_dom_sf"/>
</dbReference>
<feature type="compositionally biased region" description="Low complexity" evidence="12">
    <location>
        <begin position="208"/>
        <end position="219"/>
    </location>
</feature>
<feature type="transmembrane region" description="Helical" evidence="13">
    <location>
        <begin position="1022"/>
        <end position="1042"/>
    </location>
</feature>
<keyword evidence="5" id="KW-0631">Potassium channel</keyword>
<feature type="transmembrane region" description="Helical" evidence="13">
    <location>
        <begin position="1226"/>
        <end position="1245"/>
    </location>
</feature>
<evidence type="ECO:0000256" key="12">
    <source>
        <dbReference type="SAM" id="MobiDB-lite"/>
    </source>
</evidence>
<name>A0AB34IKV9_PRYPA</name>
<evidence type="ECO:0000256" key="4">
    <source>
        <dbReference type="ARBA" id="ARBA00022692"/>
    </source>
</evidence>
<sequence>MVNFAVASNSNWSNRVRKTAIQNRLSCARESHRLSQRPAPSSFGAPRPNGGRAESLREWDRGLLELEERLRIKRERRLTELRVEAGMTVPTLRPSSLGGTPCGRGSRCSERTTLKRHDSAPLAHGIEAVEEEPAESSGSGRSEPEPSQAPPPTKAQAHFSSRHSARHSARPEEQKELQRQKSGFLQRQKSGFLQRQRSGFLQRQRSGFLQRQRSSFLQRQRSELTKRQGSSKLVAEGADATKKGAEAVPDEDLTEACGENQRRQRKFAARGSELLVPPTFLGVRSTCLIEPNTPWKLKWDVWIAGLIMYSILLVPYRVGFGVKLCLFSSGWTFDLIADACFMVDIILTFRTAIVVEAGAKNTETIERDTKVLAINYLRGWFTIDLASTVPIDTIIDLVVYFSDDGATECGHDSSANGGSSGIDTSAVRLLRILRLVRLLKLFRFLKLGRFIKKFEDDVNMNPAIIRFTTILTKIFFLAHLVGCFWFGIHTFAENQNNNWVKGYAEDQLTPELRDEVEGDDFTQYVVAVYWAFTTMTTVGYGDVLPKNTVELLFVTAMEMVGIVVFGIVIGSITHIASNFNLKRKLANDRMQIVNRYVRERGLNKLLQRRIRRFYEYYFDRVSVFDIEGMLEEVSTSLKNEMCVQIYKDLIADLPFLHSRDPSFISHICVHLQPFFALEGEYICRRGVISMEMYWIRKGQLKIIPNRKNPMSALLVAGESFGQAALLANERLKCDVLADEYSDLLHTSRDKIFQICADYPTLKDELIKSDAYRTAMLRASGASIRQTRLSSTAAPASRKSGLAVVDEVTTISLHADGPAVPPPSPPSLSEPDMGGLIVPSSSPPPSPPRDSCVPTGGRSMQNVNSAPNGSRRSSSICSPLYRAFRRESSAVDCANPTFKPNQFRRIPSAWSFRSSGASQNSGSPADAASPPSRARKLWLRLKGRKWEVDADSRDRDGTYFDSPFSAGKAALEVTECRRLRLIHPSHPLKITWDLILAFFVLYSIITVPLRIGFNLYAPADSIIFWFDIFIDFFFALDVIVNFRSAIYRDTGELELNSSVIARKYLASWFVIDFSASIPIDLILFLVESSGSDEFKLAKLLKGLRLFRLMKLLRLLKISKYLKNVQEEVQVNPAIIELWVLGIQTLFLVHFAGCLWHWTAIINLPDAEPARTEEALNTWLVYYIDRIEVSNWPSVGERYVASIYWALTTMSTIGYGDIVAVTNSERMVSILVMLAGSVVFGIVVGGMTNMIDQLDSHHTRAQERLDVVKAMLRDRKVGTDLVKKTKLYYDYYLYESSDAGVENMILDELCPPLRTEVLMFLNAALVEKIDFFRGMEPTFIVSVCKLLKPCCASPGDLVFREGELGHEMFFLQSGMITVLCHIKGEEFVLDHQGPGTYFGEVAVLIEGRRREVSAQAVSFCSMYSLSSDSLNELLYLYPEVKQSMQEKMQRRLIRWKLKRAGSEMITRRKFVAMLTPTERPKEGVVEAVKSTIVQTGEIFKRTIGTGRRSSCEPFSRRTPSRMSTESVDAMKRRGMQSRGSCPEKSTSTKDRNSMPSSHNDAGSAEKEAAPIKTRRSRSVLGLFCGGGARVGVNMPAPAPTAAPAPAAVLPQPLPPPPDLIEQTLELVRDRVTGEAHCSRNAREQRRGSVVRQVKPCQVAPPRPPRSGVVQPGRR</sequence>
<keyword evidence="10 13" id="KW-0472">Membrane</keyword>
<dbReference type="GO" id="GO:0042391">
    <property type="term" value="P:regulation of membrane potential"/>
    <property type="evidence" value="ECO:0007669"/>
    <property type="project" value="TreeGrafter"/>
</dbReference>
<dbReference type="GO" id="GO:0034702">
    <property type="term" value="C:monoatomic ion channel complex"/>
    <property type="evidence" value="ECO:0007669"/>
    <property type="project" value="UniProtKB-KW"/>
</dbReference>
<dbReference type="SUPFAM" id="SSF81324">
    <property type="entry name" value="Voltage-gated potassium channels"/>
    <property type="match status" value="2"/>
</dbReference>
<evidence type="ECO:0000313" key="15">
    <source>
        <dbReference type="EMBL" id="KAL1499601.1"/>
    </source>
</evidence>
<dbReference type="Gene3D" id="1.10.287.70">
    <property type="match status" value="2"/>
</dbReference>
<dbReference type="FunFam" id="1.10.287.70:FF:000123">
    <property type="entry name" value="Potassium channel KAT3"/>
    <property type="match status" value="2"/>
</dbReference>
<evidence type="ECO:0000256" key="9">
    <source>
        <dbReference type="ARBA" id="ARBA00023065"/>
    </source>
</evidence>
<evidence type="ECO:0000256" key="3">
    <source>
        <dbReference type="ARBA" id="ARBA00022538"/>
    </source>
</evidence>
<feature type="region of interest" description="Disordered" evidence="12">
    <location>
        <begin position="1633"/>
        <end position="1672"/>
    </location>
</feature>
<evidence type="ECO:0000256" key="6">
    <source>
        <dbReference type="ARBA" id="ARBA00022882"/>
    </source>
</evidence>
<dbReference type="Gene3D" id="1.10.287.630">
    <property type="entry name" value="Helix hairpin bin"/>
    <property type="match status" value="2"/>
</dbReference>
<feature type="transmembrane region" description="Helical" evidence="13">
    <location>
        <begin position="470"/>
        <end position="488"/>
    </location>
</feature>
<dbReference type="Proteomes" id="UP001515480">
    <property type="component" value="Unassembled WGS sequence"/>
</dbReference>
<feature type="region of interest" description="Disordered" evidence="12">
    <location>
        <begin position="813"/>
        <end position="873"/>
    </location>
</feature>
<feature type="region of interest" description="Disordered" evidence="12">
    <location>
        <begin position="1502"/>
        <end position="1571"/>
    </location>
</feature>
<dbReference type="PRINTS" id="PR01463">
    <property type="entry name" value="EAGCHANLFMLY"/>
</dbReference>
<dbReference type="Pfam" id="PF00520">
    <property type="entry name" value="Ion_trans"/>
    <property type="match status" value="2"/>
</dbReference>
<keyword evidence="9" id="KW-0406">Ion transport</keyword>
<feature type="compositionally biased region" description="Polar residues" evidence="12">
    <location>
        <begin position="857"/>
        <end position="873"/>
    </location>
</feature>
<evidence type="ECO:0000259" key="14">
    <source>
        <dbReference type="PROSITE" id="PS50042"/>
    </source>
</evidence>
<dbReference type="EMBL" id="JBGBPQ010000025">
    <property type="protein sequence ID" value="KAL1499601.1"/>
    <property type="molecule type" value="Genomic_DNA"/>
</dbReference>
<keyword evidence="16" id="KW-1185">Reference proteome</keyword>
<protein>
    <recommendedName>
        <fullName evidence="14">Cyclic nucleotide-binding domain-containing protein</fullName>
    </recommendedName>
</protein>
<dbReference type="Pfam" id="PF00027">
    <property type="entry name" value="cNMP_binding"/>
    <property type="match status" value="2"/>
</dbReference>
<evidence type="ECO:0000256" key="11">
    <source>
        <dbReference type="ARBA" id="ARBA00023303"/>
    </source>
</evidence>
<evidence type="ECO:0000256" key="7">
    <source>
        <dbReference type="ARBA" id="ARBA00022958"/>
    </source>
</evidence>
<keyword evidence="2" id="KW-0813">Transport</keyword>
<keyword evidence="3" id="KW-0633">Potassium transport</keyword>
<comment type="caution">
    <text evidence="15">The sequence shown here is derived from an EMBL/GenBank/DDBJ whole genome shotgun (WGS) entry which is preliminary data.</text>
</comment>
<dbReference type="CDD" id="cd00038">
    <property type="entry name" value="CAP_ED"/>
    <property type="match status" value="2"/>
</dbReference>
<dbReference type="GO" id="GO:0005886">
    <property type="term" value="C:plasma membrane"/>
    <property type="evidence" value="ECO:0007669"/>
    <property type="project" value="TreeGrafter"/>
</dbReference>
<dbReference type="PANTHER" id="PTHR10217">
    <property type="entry name" value="VOLTAGE AND LIGAND GATED POTASSIUM CHANNEL"/>
    <property type="match status" value="1"/>
</dbReference>
<comment type="subcellular location">
    <subcellularLocation>
        <location evidence="1">Membrane</location>
        <topology evidence="1">Multi-pass membrane protein</topology>
    </subcellularLocation>
</comment>
<feature type="domain" description="Cyclic nucleotide-binding" evidence="14">
    <location>
        <begin position="655"/>
        <end position="754"/>
    </location>
</feature>
<keyword evidence="11" id="KW-0407">Ion channel</keyword>
<feature type="region of interest" description="Disordered" evidence="12">
    <location>
        <begin position="29"/>
        <end position="54"/>
    </location>
</feature>
<feature type="transmembrane region" description="Helical" evidence="13">
    <location>
        <begin position="989"/>
        <end position="1010"/>
    </location>
</feature>
<feature type="region of interest" description="Disordered" evidence="12">
    <location>
        <begin position="911"/>
        <end position="930"/>
    </location>
</feature>
<keyword evidence="7" id="KW-0630">Potassium</keyword>
<dbReference type="InterPro" id="IPR003938">
    <property type="entry name" value="K_chnl_volt-dep_EAG/ELK/ERG"/>
</dbReference>
<organism evidence="15 16">
    <name type="scientific">Prymnesium parvum</name>
    <name type="common">Toxic golden alga</name>
    <dbReference type="NCBI Taxonomy" id="97485"/>
    <lineage>
        <taxon>Eukaryota</taxon>
        <taxon>Haptista</taxon>
        <taxon>Haptophyta</taxon>
        <taxon>Prymnesiophyceae</taxon>
        <taxon>Prymnesiales</taxon>
        <taxon>Prymnesiaceae</taxon>
        <taxon>Prymnesium</taxon>
    </lineage>
</organism>
<dbReference type="GO" id="GO:0005249">
    <property type="term" value="F:voltage-gated potassium channel activity"/>
    <property type="evidence" value="ECO:0007669"/>
    <property type="project" value="InterPro"/>
</dbReference>
<dbReference type="InterPro" id="IPR000595">
    <property type="entry name" value="cNMP-bd_dom"/>
</dbReference>
<feature type="compositionally biased region" description="Basic and acidic residues" evidence="12">
    <location>
        <begin position="1633"/>
        <end position="1644"/>
    </location>
</feature>
<evidence type="ECO:0000313" key="16">
    <source>
        <dbReference type="Proteomes" id="UP001515480"/>
    </source>
</evidence>
<reference evidence="15 16" key="1">
    <citation type="journal article" date="2024" name="Science">
        <title>Giant polyketide synthase enzymes in the biosynthesis of giant marine polyether toxins.</title>
        <authorList>
            <person name="Fallon T.R."/>
            <person name="Shende V.V."/>
            <person name="Wierzbicki I.H."/>
            <person name="Pendleton A.L."/>
            <person name="Watervoot N.F."/>
            <person name="Auber R.P."/>
            <person name="Gonzalez D.J."/>
            <person name="Wisecaver J.H."/>
            <person name="Moore B.S."/>
        </authorList>
    </citation>
    <scope>NUCLEOTIDE SEQUENCE [LARGE SCALE GENOMIC DNA]</scope>
    <source>
        <strain evidence="15 16">12B1</strain>
    </source>
</reference>
<gene>
    <name evidence="15" type="ORF">AB1Y20_011800</name>
</gene>
<feature type="region of interest" description="Disordered" evidence="12">
    <location>
        <begin position="89"/>
        <end position="255"/>
    </location>
</feature>
<feature type="transmembrane region" description="Helical" evidence="13">
    <location>
        <begin position="551"/>
        <end position="576"/>
    </location>
</feature>
<dbReference type="InterPro" id="IPR014710">
    <property type="entry name" value="RmlC-like_jellyroll"/>
</dbReference>
<dbReference type="InterPro" id="IPR050818">
    <property type="entry name" value="KCNH_animal-type"/>
</dbReference>
<dbReference type="SUPFAM" id="SSF51206">
    <property type="entry name" value="cAMP-binding domain-like"/>
    <property type="match status" value="2"/>
</dbReference>
<evidence type="ECO:0000256" key="5">
    <source>
        <dbReference type="ARBA" id="ARBA00022826"/>
    </source>
</evidence>
<feature type="compositionally biased region" description="Basic and acidic residues" evidence="12">
    <location>
        <begin position="169"/>
        <end position="179"/>
    </location>
</feature>
<dbReference type="PANTHER" id="PTHR10217:SF435">
    <property type="entry name" value="POTASSIUM VOLTAGE-GATED CHANNEL PROTEIN EAG"/>
    <property type="match status" value="1"/>
</dbReference>